<evidence type="ECO:0000313" key="2">
    <source>
        <dbReference type="Proteomes" id="UP000785679"/>
    </source>
</evidence>
<name>A0A8J8NJV2_HALGN</name>
<sequence>MQMSAQKILTSNYKNEQLQPIREPRAQYLLSATATGRLPSLPLTATVPRSAVSPSWSPLIPTRSCPVPSIGARLQFWCTTSLLSSWTPRGLCTTTHGLSPIAPDDGLSLTAFSPYNHQQPRPHPSFITLGSPHPLEPTQDPCESILPQMQGHWLQIQGWQQVEAVQELHGACQEHAHLLKVRQYGIQAEEWEKMQVPLRNCKDVLLMNLTPEISG</sequence>
<dbReference type="EMBL" id="RRYP01015269">
    <property type="protein sequence ID" value="TNV75580.1"/>
    <property type="molecule type" value="Genomic_DNA"/>
</dbReference>
<comment type="caution">
    <text evidence="1">The sequence shown here is derived from an EMBL/GenBank/DDBJ whole genome shotgun (WGS) entry which is preliminary data.</text>
</comment>
<gene>
    <name evidence="1" type="ORF">FGO68_gene15163</name>
</gene>
<proteinExistence type="predicted"/>
<reference evidence="1" key="1">
    <citation type="submission" date="2019-06" db="EMBL/GenBank/DDBJ databases">
        <authorList>
            <person name="Zheng W."/>
        </authorList>
    </citation>
    <scope>NUCLEOTIDE SEQUENCE</scope>
    <source>
        <strain evidence="1">QDHG01</strain>
    </source>
</reference>
<organism evidence="1 2">
    <name type="scientific">Halteria grandinella</name>
    <dbReference type="NCBI Taxonomy" id="5974"/>
    <lineage>
        <taxon>Eukaryota</taxon>
        <taxon>Sar</taxon>
        <taxon>Alveolata</taxon>
        <taxon>Ciliophora</taxon>
        <taxon>Intramacronucleata</taxon>
        <taxon>Spirotrichea</taxon>
        <taxon>Stichotrichia</taxon>
        <taxon>Sporadotrichida</taxon>
        <taxon>Halteriidae</taxon>
        <taxon>Halteria</taxon>
    </lineage>
</organism>
<keyword evidence="2" id="KW-1185">Reference proteome</keyword>
<dbReference type="AlphaFoldDB" id="A0A8J8NJV2"/>
<accession>A0A8J8NJV2</accession>
<protein>
    <submittedName>
        <fullName evidence="1">Uncharacterized protein</fullName>
    </submittedName>
</protein>
<evidence type="ECO:0000313" key="1">
    <source>
        <dbReference type="EMBL" id="TNV75580.1"/>
    </source>
</evidence>
<dbReference type="Proteomes" id="UP000785679">
    <property type="component" value="Unassembled WGS sequence"/>
</dbReference>